<protein>
    <submittedName>
        <fullName evidence="2">Phage protein</fullName>
    </submittedName>
</protein>
<sequence>MMEEKFSDVLHGDLVARYKKVQDNKLLKTCIFLDPETSYSLLVSDENYLSETEKIVGLKDLVSGTDENGTIIECDK</sequence>
<keyword evidence="1" id="KW-1185">Reference proteome</keyword>
<dbReference type="WBParaSite" id="SPAL_0001393800.1">
    <property type="protein sequence ID" value="SPAL_0001393800.1"/>
    <property type="gene ID" value="SPAL_0001393800"/>
</dbReference>
<dbReference type="AlphaFoldDB" id="A0A0N5C7M6"/>
<dbReference type="Proteomes" id="UP000046392">
    <property type="component" value="Unplaced"/>
</dbReference>
<evidence type="ECO:0000313" key="1">
    <source>
        <dbReference type="Proteomes" id="UP000046392"/>
    </source>
</evidence>
<evidence type="ECO:0000313" key="2">
    <source>
        <dbReference type="WBParaSite" id="SPAL_0001393800.1"/>
    </source>
</evidence>
<proteinExistence type="predicted"/>
<accession>A0A0N5C7M6</accession>
<reference evidence="2" key="1">
    <citation type="submission" date="2017-02" db="UniProtKB">
        <authorList>
            <consortium name="WormBaseParasite"/>
        </authorList>
    </citation>
    <scope>IDENTIFICATION</scope>
</reference>
<name>A0A0N5C7M6_STREA</name>
<organism evidence="1 2">
    <name type="scientific">Strongyloides papillosus</name>
    <name type="common">Intestinal threadworm</name>
    <dbReference type="NCBI Taxonomy" id="174720"/>
    <lineage>
        <taxon>Eukaryota</taxon>
        <taxon>Metazoa</taxon>
        <taxon>Ecdysozoa</taxon>
        <taxon>Nematoda</taxon>
        <taxon>Chromadorea</taxon>
        <taxon>Rhabditida</taxon>
        <taxon>Tylenchina</taxon>
        <taxon>Panagrolaimomorpha</taxon>
        <taxon>Strongyloidoidea</taxon>
        <taxon>Strongyloididae</taxon>
        <taxon>Strongyloides</taxon>
    </lineage>
</organism>